<dbReference type="GO" id="GO:0016787">
    <property type="term" value="F:hydrolase activity"/>
    <property type="evidence" value="ECO:0007669"/>
    <property type="project" value="UniProtKB-KW"/>
</dbReference>
<accession>A0A3B1E1X4</accession>
<keyword evidence="1" id="KW-0378">Hydrolase</keyword>
<feature type="domain" description="Beta-lactamase-related" evidence="2">
    <location>
        <begin position="34"/>
        <end position="361"/>
    </location>
</feature>
<proteinExistence type="predicted"/>
<dbReference type="Gene3D" id="3.40.710.10">
    <property type="entry name" value="DD-peptidase/beta-lactamase superfamily"/>
    <property type="match status" value="1"/>
</dbReference>
<evidence type="ECO:0000256" key="1">
    <source>
        <dbReference type="ARBA" id="ARBA00022801"/>
    </source>
</evidence>
<gene>
    <name evidence="3" type="ORF">MNBD_PLANCTO02-2589</name>
</gene>
<evidence type="ECO:0000313" key="3">
    <source>
        <dbReference type="EMBL" id="VAX42430.1"/>
    </source>
</evidence>
<dbReference type="PANTHER" id="PTHR43283">
    <property type="entry name" value="BETA-LACTAMASE-RELATED"/>
    <property type="match status" value="1"/>
</dbReference>
<dbReference type="InterPro" id="IPR012338">
    <property type="entry name" value="Beta-lactam/transpept-like"/>
</dbReference>
<dbReference type="PANTHER" id="PTHR43283:SF11">
    <property type="entry name" value="BETA-LACTAMASE-RELATED DOMAIN-CONTAINING PROTEIN"/>
    <property type="match status" value="1"/>
</dbReference>
<sequence length="379" mass="42276">MIEDATPEEMGFAPEAWQQMLDLAESFCTTNAIPAIGLQVGRTGKASPTFCFGRQNLGDKNSSLQKDSLFAIASITKPIVATGVMLFVERGLLSLNDRLHDWVPEFKGAGRYNITVRHLLTHTSGLPDMLSNNQQLRESHAPLSQFFEGVCSVPLNFPPGSSTEYSSMGFLLLAELISRLSGKSCSQFLQDEIFKPLGMRETVLGASAEWISSQNRQSRLTEIRLPPEQQETDWHWNSDYWRTTGVPWGGMLSTVTDLGRFAQMIISRGRNGVSQLVSPATIDVMTCNQLEPMRKIPEPERRCRGWGYGWRMQRTDHSATFGDLFSPQVYGHFGATGTLLWIDPTRDLYAIILTTQPLTMQTAHLSRLTNAIVASVIEQ</sequence>
<dbReference type="Pfam" id="PF00144">
    <property type="entry name" value="Beta-lactamase"/>
    <property type="match status" value="1"/>
</dbReference>
<dbReference type="EMBL" id="UOGL01000655">
    <property type="protein sequence ID" value="VAX42430.1"/>
    <property type="molecule type" value="Genomic_DNA"/>
</dbReference>
<evidence type="ECO:0000259" key="2">
    <source>
        <dbReference type="Pfam" id="PF00144"/>
    </source>
</evidence>
<protein>
    <submittedName>
        <fullName evidence="3">Beta-lactamase class C-like and penicillin binding proteins (PBPs) superfamily</fullName>
    </submittedName>
</protein>
<reference evidence="3" key="1">
    <citation type="submission" date="2018-06" db="EMBL/GenBank/DDBJ databases">
        <authorList>
            <person name="Zhirakovskaya E."/>
        </authorList>
    </citation>
    <scope>NUCLEOTIDE SEQUENCE</scope>
</reference>
<dbReference type="AlphaFoldDB" id="A0A3B1E1X4"/>
<organism evidence="3">
    <name type="scientific">hydrothermal vent metagenome</name>
    <dbReference type="NCBI Taxonomy" id="652676"/>
    <lineage>
        <taxon>unclassified sequences</taxon>
        <taxon>metagenomes</taxon>
        <taxon>ecological metagenomes</taxon>
    </lineage>
</organism>
<dbReference type="InterPro" id="IPR050789">
    <property type="entry name" value="Diverse_Enzym_Activities"/>
</dbReference>
<dbReference type="SUPFAM" id="SSF56601">
    <property type="entry name" value="beta-lactamase/transpeptidase-like"/>
    <property type="match status" value="1"/>
</dbReference>
<dbReference type="InterPro" id="IPR001466">
    <property type="entry name" value="Beta-lactam-related"/>
</dbReference>
<name>A0A3B1E1X4_9ZZZZ</name>